<dbReference type="AlphaFoldDB" id="A0A9P4Q406"/>
<keyword evidence="4 6" id="KW-0472">Membrane</keyword>
<dbReference type="SUPFAM" id="SSF103473">
    <property type="entry name" value="MFS general substrate transporter"/>
    <property type="match status" value="1"/>
</dbReference>
<evidence type="ECO:0000256" key="1">
    <source>
        <dbReference type="ARBA" id="ARBA00004141"/>
    </source>
</evidence>
<dbReference type="OrthoDB" id="194139at2759"/>
<dbReference type="EMBL" id="MU003802">
    <property type="protein sequence ID" value="KAF2720183.1"/>
    <property type="molecule type" value="Genomic_DNA"/>
</dbReference>
<keyword evidence="2 6" id="KW-0812">Transmembrane</keyword>
<gene>
    <name evidence="7" type="ORF">K431DRAFT_227105</name>
</gene>
<sequence>ENAPLLEVHNDSQYSIPSSHYERFSTKVTFLVTLLIFLTNCAEQLTESPRTRILESILCYEYFESADPTKVEVGRGTLAHGALNGVAEVWCKFDPVQSELAALGGYQQFLDGIPSLILSLPFGWAADNFGRKPFLLSGFAACVCRSAWYLMICWTWPNFNIRWTLLSCFNGFFAGSTPVLTAIAFAMVSDVTGPLEQTNVFFRIGVVSLVPSLIMPPLSSWTMQHIPWIPSFGGFLFLSLAFCAVFFIPETLAGKGGNSDENLSTTSHDTEPSTHASNPDLALSRTASSSRSRSSASRARASITKYWGVTVTVLPFLEHQLINNTAQLQVLFLGKRLGLSISSATVILSLRAACNIVLYLMIVPYLTSYIMKVRNCTSQAKDLYLARASLALQAIGWACTGASGSITTFALGTATNTLGSGASLFLRSLSSTLVPRSKVASVYSLISAIDTAGSMLGAPLLASLFEKGMKWKTFWLGLPFYMIGLFSAIFWVLLYTFEVPQS</sequence>
<dbReference type="Pfam" id="PF07690">
    <property type="entry name" value="MFS_1"/>
    <property type="match status" value="1"/>
</dbReference>
<evidence type="ECO:0000256" key="5">
    <source>
        <dbReference type="SAM" id="MobiDB-lite"/>
    </source>
</evidence>
<proteinExistence type="predicted"/>
<feature type="transmembrane region" description="Helical" evidence="6">
    <location>
        <begin position="200"/>
        <end position="219"/>
    </location>
</feature>
<dbReference type="InterPro" id="IPR011701">
    <property type="entry name" value="MFS"/>
</dbReference>
<organism evidence="7 8">
    <name type="scientific">Polychaeton citri CBS 116435</name>
    <dbReference type="NCBI Taxonomy" id="1314669"/>
    <lineage>
        <taxon>Eukaryota</taxon>
        <taxon>Fungi</taxon>
        <taxon>Dikarya</taxon>
        <taxon>Ascomycota</taxon>
        <taxon>Pezizomycotina</taxon>
        <taxon>Dothideomycetes</taxon>
        <taxon>Dothideomycetidae</taxon>
        <taxon>Capnodiales</taxon>
        <taxon>Capnodiaceae</taxon>
        <taxon>Polychaeton</taxon>
    </lineage>
</organism>
<feature type="transmembrane region" description="Helical" evidence="6">
    <location>
        <begin position="337"/>
        <end position="362"/>
    </location>
</feature>
<feature type="transmembrane region" description="Helical" evidence="6">
    <location>
        <begin position="163"/>
        <end position="188"/>
    </location>
</feature>
<dbReference type="GO" id="GO:0016020">
    <property type="term" value="C:membrane"/>
    <property type="evidence" value="ECO:0007669"/>
    <property type="project" value="UniProtKB-SubCell"/>
</dbReference>
<feature type="transmembrane region" description="Helical" evidence="6">
    <location>
        <begin position="474"/>
        <end position="497"/>
    </location>
</feature>
<feature type="transmembrane region" description="Helical" evidence="6">
    <location>
        <begin position="134"/>
        <end position="157"/>
    </location>
</feature>
<keyword evidence="8" id="KW-1185">Reference proteome</keyword>
<evidence type="ECO:0000256" key="2">
    <source>
        <dbReference type="ARBA" id="ARBA00022692"/>
    </source>
</evidence>
<evidence type="ECO:0000256" key="6">
    <source>
        <dbReference type="SAM" id="Phobius"/>
    </source>
</evidence>
<feature type="transmembrane region" description="Helical" evidence="6">
    <location>
        <begin position="225"/>
        <end position="248"/>
    </location>
</feature>
<name>A0A9P4Q406_9PEZI</name>
<comment type="caution">
    <text evidence="7">The sequence shown here is derived from an EMBL/GenBank/DDBJ whole genome shotgun (WGS) entry which is preliminary data.</text>
</comment>
<comment type="subcellular location">
    <subcellularLocation>
        <location evidence="1">Membrane</location>
        <topology evidence="1">Multi-pass membrane protein</topology>
    </subcellularLocation>
</comment>
<dbReference type="PANTHER" id="PTHR23507">
    <property type="entry name" value="ZGC:174356"/>
    <property type="match status" value="1"/>
</dbReference>
<feature type="compositionally biased region" description="Polar residues" evidence="5">
    <location>
        <begin position="259"/>
        <end position="277"/>
    </location>
</feature>
<keyword evidence="3 6" id="KW-1133">Transmembrane helix</keyword>
<evidence type="ECO:0000313" key="8">
    <source>
        <dbReference type="Proteomes" id="UP000799441"/>
    </source>
</evidence>
<dbReference type="Proteomes" id="UP000799441">
    <property type="component" value="Unassembled WGS sequence"/>
</dbReference>
<evidence type="ECO:0000256" key="3">
    <source>
        <dbReference type="ARBA" id="ARBA00022989"/>
    </source>
</evidence>
<dbReference type="GO" id="GO:0022857">
    <property type="term" value="F:transmembrane transporter activity"/>
    <property type="evidence" value="ECO:0007669"/>
    <property type="project" value="InterPro"/>
</dbReference>
<feature type="transmembrane region" description="Helical" evidence="6">
    <location>
        <begin position="440"/>
        <end position="462"/>
    </location>
</feature>
<dbReference type="PANTHER" id="PTHR23507:SF1">
    <property type="entry name" value="FI18259P1-RELATED"/>
    <property type="match status" value="1"/>
</dbReference>
<reference evidence="7" key="1">
    <citation type="journal article" date="2020" name="Stud. Mycol.">
        <title>101 Dothideomycetes genomes: a test case for predicting lifestyles and emergence of pathogens.</title>
        <authorList>
            <person name="Haridas S."/>
            <person name="Albert R."/>
            <person name="Binder M."/>
            <person name="Bloem J."/>
            <person name="Labutti K."/>
            <person name="Salamov A."/>
            <person name="Andreopoulos B."/>
            <person name="Baker S."/>
            <person name="Barry K."/>
            <person name="Bills G."/>
            <person name="Bluhm B."/>
            <person name="Cannon C."/>
            <person name="Castanera R."/>
            <person name="Culley D."/>
            <person name="Daum C."/>
            <person name="Ezra D."/>
            <person name="Gonzalez J."/>
            <person name="Henrissat B."/>
            <person name="Kuo A."/>
            <person name="Liang C."/>
            <person name="Lipzen A."/>
            <person name="Lutzoni F."/>
            <person name="Magnuson J."/>
            <person name="Mondo S."/>
            <person name="Nolan M."/>
            <person name="Ohm R."/>
            <person name="Pangilinan J."/>
            <person name="Park H.-J."/>
            <person name="Ramirez L."/>
            <person name="Alfaro M."/>
            <person name="Sun H."/>
            <person name="Tritt A."/>
            <person name="Yoshinaga Y."/>
            <person name="Zwiers L.-H."/>
            <person name="Turgeon B."/>
            <person name="Goodwin S."/>
            <person name="Spatafora J."/>
            <person name="Crous P."/>
            <person name="Grigoriev I."/>
        </authorList>
    </citation>
    <scope>NUCLEOTIDE SEQUENCE</scope>
    <source>
        <strain evidence="7">CBS 116435</strain>
    </source>
</reference>
<accession>A0A9P4Q406</accession>
<dbReference type="InterPro" id="IPR036259">
    <property type="entry name" value="MFS_trans_sf"/>
</dbReference>
<evidence type="ECO:0000256" key="4">
    <source>
        <dbReference type="ARBA" id="ARBA00023136"/>
    </source>
</evidence>
<dbReference type="Gene3D" id="1.20.1250.20">
    <property type="entry name" value="MFS general substrate transporter like domains"/>
    <property type="match status" value="1"/>
</dbReference>
<feature type="non-terminal residue" evidence="7">
    <location>
        <position position="1"/>
    </location>
</feature>
<feature type="region of interest" description="Disordered" evidence="5">
    <location>
        <begin position="258"/>
        <end position="293"/>
    </location>
</feature>
<evidence type="ECO:0000313" key="7">
    <source>
        <dbReference type="EMBL" id="KAF2720183.1"/>
    </source>
</evidence>
<feature type="compositionally biased region" description="Low complexity" evidence="5">
    <location>
        <begin position="282"/>
        <end position="293"/>
    </location>
</feature>
<protein>
    <submittedName>
        <fullName evidence="7">MFS general substrate transporter</fullName>
    </submittedName>
</protein>